<dbReference type="VEuPathDB" id="FungiDB:JI435_086690"/>
<keyword evidence="6" id="KW-1185">Reference proteome</keyword>
<feature type="compositionally biased region" description="Basic and acidic residues" evidence="2">
    <location>
        <begin position="453"/>
        <end position="474"/>
    </location>
</feature>
<dbReference type="PANTHER" id="PTHR33112:SF10">
    <property type="entry name" value="TOL"/>
    <property type="match status" value="1"/>
</dbReference>
<protein>
    <recommendedName>
        <fullName evidence="7">Heterokaryon incompatibility domain-containing protein</fullName>
    </recommendedName>
</protein>
<dbReference type="PANTHER" id="PTHR33112">
    <property type="entry name" value="DOMAIN PROTEIN, PUTATIVE-RELATED"/>
    <property type="match status" value="1"/>
</dbReference>
<evidence type="ECO:0000256" key="1">
    <source>
        <dbReference type="ARBA" id="ARBA00022737"/>
    </source>
</evidence>
<dbReference type="OrthoDB" id="5362512at2759"/>
<feature type="domain" description="Heterokaryon incompatibility" evidence="3">
    <location>
        <begin position="671"/>
        <end position="815"/>
    </location>
</feature>
<organism evidence="5 6">
    <name type="scientific">Phaeosphaeria nodorum (strain SN15 / ATCC MYA-4574 / FGSC 10173)</name>
    <name type="common">Glume blotch fungus</name>
    <name type="synonym">Parastagonospora nodorum</name>
    <dbReference type="NCBI Taxonomy" id="321614"/>
    <lineage>
        <taxon>Eukaryota</taxon>
        <taxon>Fungi</taxon>
        <taxon>Dikarya</taxon>
        <taxon>Ascomycota</taxon>
        <taxon>Pezizomycotina</taxon>
        <taxon>Dothideomycetes</taxon>
        <taxon>Pleosporomycetidae</taxon>
        <taxon>Pleosporales</taxon>
        <taxon>Pleosporineae</taxon>
        <taxon>Phaeosphaeriaceae</taxon>
        <taxon>Parastagonospora</taxon>
    </lineage>
</organism>
<dbReference type="InterPro" id="IPR010730">
    <property type="entry name" value="HET"/>
</dbReference>
<dbReference type="EMBL" id="CP069029">
    <property type="protein sequence ID" value="QRC97560.1"/>
    <property type="molecule type" value="Genomic_DNA"/>
</dbReference>
<evidence type="ECO:0000259" key="4">
    <source>
        <dbReference type="Pfam" id="PF24883"/>
    </source>
</evidence>
<dbReference type="Pfam" id="PF24883">
    <property type="entry name" value="NPHP3_N"/>
    <property type="match status" value="1"/>
</dbReference>
<evidence type="ECO:0000313" key="5">
    <source>
        <dbReference type="EMBL" id="QRC97560.1"/>
    </source>
</evidence>
<dbReference type="Pfam" id="PF06985">
    <property type="entry name" value="HET"/>
    <property type="match status" value="1"/>
</dbReference>
<dbReference type="Gene3D" id="3.40.50.300">
    <property type="entry name" value="P-loop containing nucleotide triphosphate hydrolases"/>
    <property type="match status" value="1"/>
</dbReference>
<sequence>MERDRETAQLALPVDVHVEIFLNVLQDPRFQAWKQTNRRWQLHIGGGPGSGKTTLAALIAKQLRREEAAPVALIHVHDDDLPTAKTETSLQYHASSIDRPLQSNKFINHDRSLKTEAINISSSGIDFEDLYAVLVDHLTSKDGVYLIIDGHDRFEKSIQERLRQNIGPLEAQGLKLLLLNATSELDSFPLAWPVECDNCKRGSPESEEEDGLQIYWSCESCPYDLCDNCRNEGKHCYDDSHVMSEPYNMIQMRLDLVPSALRHFVRTDLEAEYGVEIEENVIETVCEPSDSNINLAKLRLDQIRDLGGPRAILSATDRLPREVVAFFDAEIKRINVLEPAQRYQTLLAIIMVAAWGPMTVNELENVLSGASSSRPDYTSSDHPFVRRVIRSARGLLSSYILRGTMPSDQQEPDRRRITLYIRDLGWYIREDYNQDLVLAKQYLSQARAGERNLDRSHSFEKTVDARKEDSKGPKGELLGEQSAREGLSEVSGKSVVDAILREPASLCVLCQNSIFRVKSNSGVRTWVNQDQDGKCPVCVYAYKEMAEKSVNVLDLHWSRRTMGRTSNSNDHLVLTLRADNSNAKPTFRRFVFMLKSELGFSPSANNLGATTTLQHTGAQIKKWLDTCNTGHIDCKRPNLKPYVPKRLVDIDTGIIGHYRVIEREKKEEGPYVTLSHSWGREPTFLRLTTENKTRLMGDGFTASDLGNKNFEQAIEVAQHIGMKYIWIDSLCICQAGKDRDFREEGQYMHLVYQNSYCNIVAADSRDGEGGLFRDRPDNLLSGMNVDEPWVVLDKELWAKDLLRSPIYTRGWVFQERMLSPRIIHFTRSQVFWDCSTISACETLPEGLPFALSATATTDRRWRGRLQRKNSDQDESSLVVEDSLESFWKTAVLNYTSCELTNQADKAFAIWSVAKLVRDNLQPVNQYGCGLWSIALHEQLAWQVKALKPESRMASLQAVFPSWSWASVNAPVQIHDRIVAKRCYTIKNHEGAPLSFSDFKDKAINRDMQPQFAASDSLAVRGYLIPGRLYRQSVNGTFTFECAETGPAQRQNVIMDEDPPEALFKLFKFHLLPLVAQKTSDDETTYAGSALVLMSTHDYRRLTRSRLVEQVSYLVNSYKYDSQESKSYAARKTELQMLRWGVGALNACLHRVAKQDRDLPARDGNAFRRVGVVQFSDLAAEEWVKIRKDEERIIWLD</sequence>
<evidence type="ECO:0008006" key="7">
    <source>
        <dbReference type="Google" id="ProtNLM"/>
    </source>
</evidence>
<feature type="region of interest" description="Disordered" evidence="2">
    <location>
        <begin position="453"/>
        <end position="485"/>
    </location>
</feature>
<dbReference type="SUPFAM" id="SSF52540">
    <property type="entry name" value="P-loop containing nucleoside triphosphate hydrolases"/>
    <property type="match status" value="1"/>
</dbReference>
<feature type="domain" description="Nephrocystin 3-like N-terminal" evidence="4">
    <location>
        <begin position="24"/>
        <end position="160"/>
    </location>
</feature>
<dbReference type="Proteomes" id="UP000663193">
    <property type="component" value="Chromosome 7"/>
</dbReference>
<proteinExistence type="predicted"/>
<dbReference type="InterPro" id="IPR027417">
    <property type="entry name" value="P-loop_NTPase"/>
</dbReference>
<keyword evidence="1" id="KW-0677">Repeat</keyword>
<reference evidence="6" key="1">
    <citation type="journal article" date="2021" name="BMC Genomics">
        <title>Chromosome-level genome assembly and manually-curated proteome of model necrotroph Parastagonospora nodorum Sn15 reveals a genome-wide trove of candidate effector homologs, and redundancy of virulence-related functions within an accessory chromosome.</title>
        <authorList>
            <person name="Bertazzoni S."/>
            <person name="Jones D.A.B."/>
            <person name="Phan H.T."/>
            <person name="Tan K.-C."/>
            <person name="Hane J.K."/>
        </authorList>
    </citation>
    <scope>NUCLEOTIDE SEQUENCE [LARGE SCALE GENOMIC DNA]</scope>
    <source>
        <strain evidence="6">SN15 / ATCC MYA-4574 / FGSC 10173)</strain>
    </source>
</reference>
<evidence type="ECO:0000259" key="3">
    <source>
        <dbReference type="Pfam" id="PF06985"/>
    </source>
</evidence>
<evidence type="ECO:0000313" key="6">
    <source>
        <dbReference type="Proteomes" id="UP000663193"/>
    </source>
</evidence>
<dbReference type="InterPro" id="IPR056884">
    <property type="entry name" value="NPHP3-like_N"/>
</dbReference>
<name>A0A7U2HZE4_PHANO</name>
<gene>
    <name evidence="5" type="ORF">JI435_086690</name>
</gene>
<dbReference type="AlphaFoldDB" id="A0A7U2HZE4"/>
<evidence type="ECO:0000256" key="2">
    <source>
        <dbReference type="SAM" id="MobiDB-lite"/>
    </source>
</evidence>
<accession>A0A7U2HZE4</accession>